<proteinExistence type="predicted"/>
<sequence>MLGCQGHQNKVKVLYSWKSTSTSCDTSKGKAWR</sequence>
<dbReference type="AlphaFoldDB" id="A0A0A8YTP8"/>
<dbReference type="EMBL" id="GBRH01271943">
    <property type="protein sequence ID" value="JAD25952.1"/>
    <property type="molecule type" value="Transcribed_RNA"/>
</dbReference>
<organism evidence="1">
    <name type="scientific">Arundo donax</name>
    <name type="common">Giant reed</name>
    <name type="synonym">Donax arundinaceus</name>
    <dbReference type="NCBI Taxonomy" id="35708"/>
    <lineage>
        <taxon>Eukaryota</taxon>
        <taxon>Viridiplantae</taxon>
        <taxon>Streptophyta</taxon>
        <taxon>Embryophyta</taxon>
        <taxon>Tracheophyta</taxon>
        <taxon>Spermatophyta</taxon>
        <taxon>Magnoliopsida</taxon>
        <taxon>Liliopsida</taxon>
        <taxon>Poales</taxon>
        <taxon>Poaceae</taxon>
        <taxon>PACMAD clade</taxon>
        <taxon>Arundinoideae</taxon>
        <taxon>Arundineae</taxon>
        <taxon>Arundo</taxon>
    </lineage>
</organism>
<accession>A0A0A8YTP8</accession>
<reference evidence="1" key="2">
    <citation type="journal article" date="2015" name="Data Brief">
        <title>Shoot transcriptome of the giant reed, Arundo donax.</title>
        <authorList>
            <person name="Barrero R.A."/>
            <person name="Guerrero F.D."/>
            <person name="Moolhuijzen P."/>
            <person name="Goolsby J.A."/>
            <person name="Tidwell J."/>
            <person name="Bellgard S.E."/>
            <person name="Bellgard M.I."/>
        </authorList>
    </citation>
    <scope>NUCLEOTIDE SEQUENCE</scope>
    <source>
        <tissue evidence="1">Shoot tissue taken approximately 20 cm above the soil surface</tissue>
    </source>
</reference>
<name>A0A0A8YTP8_ARUDO</name>
<protein>
    <submittedName>
        <fullName evidence="1">Uncharacterized protein</fullName>
    </submittedName>
</protein>
<evidence type="ECO:0000313" key="1">
    <source>
        <dbReference type="EMBL" id="JAD25952.1"/>
    </source>
</evidence>
<reference evidence="1" key="1">
    <citation type="submission" date="2014-09" db="EMBL/GenBank/DDBJ databases">
        <authorList>
            <person name="Magalhaes I.L.F."/>
            <person name="Oliveira U."/>
            <person name="Santos F.R."/>
            <person name="Vidigal T.H.D.A."/>
            <person name="Brescovit A.D."/>
            <person name="Santos A.J."/>
        </authorList>
    </citation>
    <scope>NUCLEOTIDE SEQUENCE</scope>
    <source>
        <tissue evidence="1">Shoot tissue taken approximately 20 cm above the soil surface</tissue>
    </source>
</reference>